<accession>A0A0F9L8C5</accession>
<protein>
    <submittedName>
        <fullName evidence="2">Uncharacterized protein</fullName>
    </submittedName>
</protein>
<evidence type="ECO:0000313" key="2">
    <source>
        <dbReference type="EMBL" id="KKM23800.1"/>
    </source>
</evidence>
<gene>
    <name evidence="2" type="ORF">LCGC14_1611510</name>
</gene>
<dbReference type="EMBL" id="LAZR01013051">
    <property type="protein sequence ID" value="KKM23800.1"/>
    <property type="molecule type" value="Genomic_DNA"/>
</dbReference>
<feature type="region of interest" description="Disordered" evidence="1">
    <location>
        <begin position="1"/>
        <end position="25"/>
    </location>
</feature>
<sequence>MSRILEPVSDKDAEQLPDNQKQPPPGITGDCQSCGECCSFYNCAIVDDETGRCPIYKNRPVACRIWPNRQCDINAVGCSGFHQTGL</sequence>
<dbReference type="Pfam" id="PF03692">
    <property type="entry name" value="CxxCxxCC"/>
    <property type="match status" value="1"/>
</dbReference>
<proteinExistence type="predicted"/>
<reference evidence="2" key="1">
    <citation type="journal article" date="2015" name="Nature">
        <title>Complex archaea that bridge the gap between prokaryotes and eukaryotes.</title>
        <authorList>
            <person name="Spang A."/>
            <person name="Saw J.H."/>
            <person name="Jorgensen S.L."/>
            <person name="Zaremba-Niedzwiedzka K."/>
            <person name="Martijn J."/>
            <person name="Lind A.E."/>
            <person name="van Eijk R."/>
            <person name="Schleper C."/>
            <person name="Guy L."/>
            <person name="Ettema T.J."/>
        </authorList>
    </citation>
    <scope>NUCLEOTIDE SEQUENCE</scope>
</reference>
<dbReference type="AlphaFoldDB" id="A0A0F9L8C5"/>
<dbReference type="InterPro" id="IPR005358">
    <property type="entry name" value="Puta_zinc/iron-chelating_dom"/>
</dbReference>
<comment type="caution">
    <text evidence="2">The sequence shown here is derived from an EMBL/GenBank/DDBJ whole genome shotgun (WGS) entry which is preliminary data.</text>
</comment>
<evidence type="ECO:0000256" key="1">
    <source>
        <dbReference type="SAM" id="MobiDB-lite"/>
    </source>
</evidence>
<name>A0A0F9L8C5_9ZZZZ</name>
<organism evidence="2">
    <name type="scientific">marine sediment metagenome</name>
    <dbReference type="NCBI Taxonomy" id="412755"/>
    <lineage>
        <taxon>unclassified sequences</taxon>
        <taxon>metagenomes</taxon>
        <taxon>ecological metagenomes</taxon>
    </lineage>
</organism>